<dbReference type="Proteomes" id="UP000275368">
    <property type="component" value="Chromosome"/>
</dbReference>
<accession>A0A3G9JA04</accession>
<gene>
    <name evidence="2" type="ORF">Back11_11540</name>
</gene>
<dbReference type="EMBL" id="AP019308">
    <property type="protein sequence ID" value="BBH19809.1"/>
    <property type="molecule type" value="Genomic_DNA"/>
</dbReference>
<evidence type="ECO:0000313" key="2">
    <source>
        <dbReference type="EMBL" id="BBH19809.1"/>
    </source>
</evidence>
<dbReference type="SUPFAM" id="SSF52540">
    <property type="entry name" value="P-loop containing nucleoside triphosphate hydrolases"/>
    <property type="match status" value="1"/>
</dbReference>
<dbReference type="Pfam" id="PF05272">
    <property type="entry name" value="VapE-like_dom"/>
    <property type="match status" value="1"/>
</dbReference>
<evidence type="ECO:0000256" key="1">
    <source>
        <dbReference type="SAM" id="MobiDB-lite"/>
    </source>
</evidence>
<dbReference type="PANTHER" id="PTHR34985">
    <property type="entry name" value="SLR0554 PROTEIN"/>
    <property type="match status" value="1"/>
</dbReference>
<dbReference type="OrthoDB" id="9763644at2"/>
<sequence length="789" mass="90875">MHDVELAIAFGRNRSDTNWKNEYLSWGEFVQRISSVRRTTETMAEYDMLTVPAKGKVKDGAAFVGGLVQGGRRKKENVDARCLITLDVDHADDDFMFSLDLILGGNAHIIYSTHSHRPDKPKYRIVIPTSREMSPDEYAASSRKLAANIGMRHFDKTTFDVHRLMYLPSCSSDASPVFTEIEGELVDIDELLEEYEDWTDPTQWDRHPDEEAQRRTASKMEDPREKSGVIGAFCRHYSISGAIETFLSEAYEPTAVEDRYTFTGSASHGGLVIYDQDTFAFSHHESDPISGREVNAFDLVRLHKFKDLDDNTSDKTNVTKLPSFQAMMEFAMGDESVMREVIADEFGDMDDLDEGAIDWMAKLERNKKNPKIILSNARNVELILTNGALKDVLAYDAFKNAEVVKNALPWRKRERPNSDYEPWLGADDRRLQHYISKKYNIKSADTVKNALTEVVHGNTFHPVKSYLEEQRWDGVPRLERMFIEYLGAEDTAYVRAVTRKMFVAAIKRIYEPGCKFDYMLVLVGPQGVGKSSLLAKMGKQWFSDSLKTFDSKEAGEHLQGAWVIEIGELAAMKKAEVDEIKQFLSKESDRYRVAYDRMVTDFPRKCVFFGTTNNSNFLQDATGNRRFWPVTVDPDKRTKNHFTELTDTVVGQLWAEALCLYKDKESLELDSAMYAEAQAMQERHMDTDPREGLIQEYLDTLLPENWDELDEYDRREYLRTPTGSVQRTKVCPAEVWVECLESPLKLFKSWESKAICDIIRRMPEWRERMPEKTRFKLYGRQKTFERSVT</sequence>
<name>A0A3G9JA04_9BACL</name>
<feature type="region of interest" description="Disordered" evidence="1">
    <location>
        <begin position="200"/>
        <end position="222"/>
    </location>
</feature>
<dbReference type="InterPro" id="IPR027417">
    <property type="entry name" value="P-loop_NTPase"/>
</dbReference>
<dbReference type="PANTHER" id="PTHR34985:SF1">
    <property type="entry name" value="SLR0554 PROTEIN"/>
    <property type="match status" value="1"/>
</dbReference>
<dbReference type="KEGG" id="pbk:Back11_11540"/>
<organism evidence="2 3">
    <name type="scientific">Paenibacillus baekrokdamisoli</name>
    <dbReference type="NCBI Taxonomy" id="1712516"/>
    <lineage>
        <taxon>Bacteria</taxon>
        <taxon>Bacillati</taxon>
        <taxon>Bacillota</taxon>
        <taxon>Bacilli</taxon>
        <taxon>Bacillales</taxon>
        <taxon>Paenibacillaceae</taxon>
        <taxon>Paenibacillus</taxon>
    </lineage>
</organism>
<dbReference type="InterPro" id="IPR007936">
    <property type="entry name" value="VapE-like_dom"/>
</dbReference>
<keyword evidence="3" id="KW-1185">Reference proteome</keyword>
<proteinExistence type="predicted"/>
<dbReference type="AlphaFoldDB" id="A0A3G9JA04"/>
<feature type="compositionally biased region" description="Basic and acidic residues" evidence="1">
    <location>
        <begin position="203"/>
        <end position="222"/>
    </location>
</feature>
<protein>
    <submittedName>
        <fullName evidence="2">Uncharacterized protein</fullName>
    </submittedName>
</protein>
<reference evidence="2 3" key="1">
    <citation type="submission" date="2018-11" db="EMBL/GenBank/DDBJ databases">
        <title>Complete genome sequence of Paenibacillus baekrokdamisoli strain KCTC 33723.</title>
        <authorList>
            <person name="Kang S.W."/>
            <person name="Lee K.C."/>
            <person name="Kim K.K."/>
            <person name="Kim J.S."/>
            <person name="Kim D.S."/>
            <person name="Ko S.H."/>
            <person name="Yang S.H."/>
            <person name="Lee J.S."/>
        </authorList>
    </citation>
    <scope>NUCLEOTIDE SEQUENCE [LARGE SCALE GENOMIC DNA]</scope>
    <source>
        <strain evidence="2 3">KCTC 33723</strain>
    </source>
</reference>
<dbReference type="RefSeq" id="WP_125654423.1">
    <property type="nucleotide sequence ID" value="NZ_AP019308.1"/>
</dbReference>
<evidence type="ECO:0000313" key="3">
    <source>
        <dbReference type="Proteomes" id="UP000275368"/>
    </source>
</evidence>